<protein>
    <submittedName>
        <fullName evidence="2">Uncharacterized protein</fullName>
    </submittedName>
</protein>
<organism evidence="2 3">
    <name type="scientific">Candidatus Hakubella thermalkaliphila</name>
    <dbReference type="NCBI Taxonomy" id="2754717"/>
    <lineage>
        <taxon>Bacteria</taxon>
        <taxon>Bacillati</taxon>
        <taxon>Actinomycetota</taxon>
        <taxon>Actinomycetota incertae sedis</taxon>
        <taxon>Candidatus Hakubellales</taxon>
        <taxon>Candidatus Hakubellaceae</taxon>
        <taxon>Candidatus Hakubella</taxon>
    </lineage>
</organism>
<feature type="transmembrane region" description="Helical" evidence="1">
    <location>
        <begin position="178"/>
        <end position="198"/>
    </location>
</feature>
<comment type="caution">
    <text evidence="2">The sequence shown here is derived from an EMBL/GenBank/DDBJ whole genome shotgun (WGS) entry which is preliminary data.</text>
</comment>
<dbReference type="EMBL" id="BLRV01000085">
    <property type="protein sequence ID" value="GFP21700.1"/>
    <property type="molecule type" value="Genomic_DNA"/>
</dbReference>
<feature type="transmembrane region" description="Helical" evidence="1">
    <location>
        <begin position="47"/>
        <end position="72"/>
    </location>
</feature>
<keyword evidence="1" id="KW-0472">Membrane</keyword>
<evidence type="ECO:0000256" key="1">
    <source>
        <dbReference type="SAM" id="Phobius"/>
    </source>
</evidence>
<dbReference type="RefSeq" id="WP_176226803.1">
    <property type="nucleotide sequence ID" value="NZ_BLRV01000085.1"/>
</dbReference>
<reference evidence="2 3" key="1">
    <citation type="journal article" date="2020" name="Front. Microbiol.">
        <title>Single-cell genomics of novel Actinobacteria with the Wood-Ljungdahl pathway discovered in a serpentinizing system.</title>
        <authorList>
            <person name="Merino N."/>
            <person name="Kawai M."/>
            <person name="Boyd E.S."/>
            <person name="Colman D.R."/>
            <person name="McGlynn S.E."/>
            <person name="Nealson K.H."/>
            <person name="Kurokawa K."/>
            <person name="Hongoh Y."/>
        </authorList>
    </citation>
    <scope>NUCLEOTIDE SEQUENCE [LARGE SCALE GENOMIC DNA]</scope>
    <source>
        <strain evidence="2 3">S06</strain>
    </source>
</reference>
<feature type="transmembrane region" description="Helical" evidence="1">
    <location>
        <begin position="84"/>
        <end position="105"/>
    </location>
</feature>
<proteinExistence type="predicted"/>
<name>A0A6V8NQQ5_9ACTN</name>
<feature type="transmembrane region" description="Helical" evidence="1">
    <location>
        <begin position="111"/>
        <end position="131"/>
    </location>
</feature>
<dbReference type="AlphaFoldDB" id="A0A6V8NQQ5"/>
<keyword evidence="1" id="KW-0812">Transmembrane</keyword>
<feature type="transmembrane region" description="Helical" evidence="1">
    <location>
        <begin position="151"/>
        <end position="172"/>
    </location>
</feature>
<sequence length="219" mass="23977">MSPVVVTRSRYAEQKPLVVALLWIGAILAILGLWIPNWVRALDGDEALLGFALFRTPVVTYAGAIILWLGCVLGVRGMGKHGRYVFWLGICAITAAIISWILALVGVLPSAILLLVGIAAFLATLFIYWTLDKVEEIILDKVVGRVKRVVLVLDFVGIILGAIAVVVGLSSISYMLSLTYATVVVYTATWIIACIGIYRYQTEKRLAGEFTVPPEEQVW</sequence>
<feature type="transmembrane region" description="Helical" evidence="1">
    <location>
        <begin position="17"/>
        <end position="35"/>
    </location>
</feature>
<gene>
    <name evidence="2" type="ORF">HKBW3S06_00927</name>
</gene>
<keyword evidence="1" id="KW-1133">Transmembrane helix</keyword>
<evidence type="ECO:0000313" key="2">
    <source>
        <dbReference type="EMBL" id="GFP21700.1"/>
    </source>
</evidence>
<dbReference type="Proteomes" id="UP000580051">
    <property type="component" value="Unassembled WGS sequence"/>
</dbReference>
<evidence type="ECO:0000313" key="3">
    <source>
        <dbReference type="Proteomes" id="UP000580051"/>
    </source>
</evidence>
<accession>A0A6V8NQQ5</accession>